<accession>A0AAW1TF46</accession>
<dbReference type="EMBL" id="JALJOV010000076">
    <property type="protein sequence ID" value="KAK9867607.1"/>
    <property type="molecule type" value="Genomic_DNA"/>
</dbReference>
<evidence type="ECO:0000313" key="1">
    <source>
        <dbReference type="EMBL" id="KAK9867607.1"/>
    </source>
</evidence>
<name>A0AAW1TF46_9CHLO</name>
<keyword evidence="2" id="KW-1185">Reference proteome</keyword>
<dbReference type="Proteomes" id="UP001485043">
    <property type="component" value="Unassembled WGS sequence"/>
</dbReference>
<protein>
    <submittedName>
        <fullName evidence="1">Uncharacterized protein</fullName>
    </submittedName>
</protein>
<reference evidence="1 2" key="1">
    <citation type="journal article" date="2024" name="Nat. Commun.">
        <title>Phylogenomics reveals the evolutionary origins of lichenization in chlorophyte algae.</title>
        <authorList>
            <person name="Puginier C."/>
            <person name="Libourel C."/>
            <person name="Otte J."/>
            <person name="Skaloud P."/>
            <person name="Haon M."/>
            <person name="Grisel S."/>
            <person name="Petersen M."/>
            <person name="Berrin J.G."/>
            <person name="Delaux P.M."/>
            <person name="Dal Grande F."/>
            <person name="Keller J."/>
        </authorList>
    </citation>
    <scope>NUCLEOTIDE SEQUENCE [LARGE SCALE GENOMIC DNA]</scope>
    <source>
        <strain evidence="1 2">SAG 2523</strain>
    </source>
</reference>
<comment type="caution">
    <text evidence="1">The sequence shown here is derived from an EMBL/GenBank/DDBJ whole genome shotgun (WGS) entry which is preliminary data.</text>
</comment>
<sequence>MDLYFQILSSIADSKTVQCRLFCLRHFRARMQKLYPDRCPRRVRSLFSAVSRRVWSTKNDAHPPWATTSCQQIGAVLLKGPS</sequence>
<organism evidence="1 2">
    <name type="scientific">Apatococcus fuscideae</name>
    <dbReference type="NCBI Taxonomy" id="2026836"/>
    <lineage>
        <taxon>Eukaryota</taxon>
        <taxon>Viridiplantae</taxon>
        <taxon>Chlorophyta</taxon>
        <taxon>core chlorophytes</taxon>
        <taxon>Trebouxiophyceae</taxon>
        <taxon>Chlorellales</taxon>
        <taxon>Chlorellaceae</taxon>
        <taxon>Apatococcus</taxon>
    </lineage>
</organism>
<dbReference type="AlphaFoldDB" id="A0AAW1TF46"/>
<gene>
    <name evidence="1" type="ORF">WJX84_011298</name>
</gene>
<proteinExistence type="predicted"/>
<evidence type="ECO:0000313" key="2">
    <source>
        <dbReference type="Proteomes" id="UP001485043"/>
    </source>
</evidence>